<dbReference type="SUPFAM" id="SSF52540">
    <property type="entry name" value="P-loop containing nucleoside triphosphate hydrolases"/>
    <property type="match status" value="1"/>
</dbReference>
<evidence type="ECO:0000313" key="4">
    <source>
        <dbReference type="EMBL" id="KKN85289.1"/>
    </source>
</evidence>
<dbReference type="PANTHER" id="PTHR34383">
    <property type="entry name" value="POLYPHOSPHATE:AMP PHOSPHOTRANSFERASE-RELATED"/>
    <property type="match status" value="1"/>
</dbReference>
<dbReference type="InterPro" id="IPR022300">
    <property type="entry name" value="PPK2-rel_1"/>
</dbReference>
<keyword evidence="2" id="KW-0418">Kinase</keyword>
<feature type="domain" description="Polyphosphate kinase-2-related" evidence="3">
    <location>
        <begin position="15"/>
        <end position="238"/>
    </location>
</feature>
<dbReference type="NCBIfam" id="TIGR03709">
    <property type="entry name" value="PPK2_rel_1"/>
    <property type="match status" value="1"/>
</dbReference>
<dbReference type="InterPro" id="IPR022488">
    <property type="entry name" value="PPK2-related"/>
</dbReference>
<evidence type="ECO:0000256" key="1">
    <source>
        <dbReference type="ARBA" id="ARBA00022679"/>
    </source>
</evidence>
<protein>
    <recommendedName>
        <fullName evidence="3">Polyphosphate kinase-2-related domain-containing protein</fullName>
    </recommendedName>
</protein>
<dbReference type="EMBL" id="LAZR01000161">
    <property type="protein sequence ID" value="KKN85289.1"/>
    <property type="molecule type" value="Genomic_DNA"/>
</dbReference>
<dbReference type="PIRSF" id="PIRSF028756">
    <property type="entry name" value="PPK2_prd"/>
    <property type="match status" value="1"/>
</dbReference>
<evidence type="ECO:0000256" key="2">
    <source>
        <dbReference type="ARBA" id="ARBA00022777"/>
    </source>
</evidence>
<dbReference type="InterPro" id="IPR027417">
    <property type="entry name" value="P-loop_NTPase"/>
</dbReference>
<dbReference type="GO" id="GO:0008976">
    <property type="term" value="F:polyphosphate kinase activity"/>
    <property type="evidence" value="ECO:0007669"/>
    <property type="project" value="InterPro"/>
</dbReference>
<dbReference type="Pfam" id="PF03976">
    <property type="entry name" value="PPK2"/>
    <property type="match status" value="1"/>
</dbReference>
<dbReference type="GO" id="GO:0006797">
    <property type="term" value="P:polyphosphate metabolic process"/>
    <property type="evidence" value="ECO:0007669"/>
    <property type="project" value="InterPro"/>
</dbReference>
<sequence>MIVLDTISTNPPSNISKNEGKKSLIQLRKELFELQNKFYADGRFGLHIILQGMDTSGKDGTIRHALSSMNPQGVQVKSFKKPTEEELKHDFLWRVYPNIPAKGMIQVFNRSYYEDLLMPMVGNLLPDEVLAHRCKLIKYLEQHLGQNNIHILKFFLHISKEEQGERIKERLTKPHKRWKYSIKDEKAAEQWDAYRAAYNMVITNCDDPSWNIIPADKRWYRNYSVANILTDHLKKHNLKYPNT</sequence>
<accession>A0A0F9U182</accession>
<dbReference type="AlphaFoldDB" id="A0A0F9U182"/>
<reference evidence="4" key="1">
    <citation type="journal article" date="2015" name="Nature">
        <title>Complex archaea that bridge the gap between prokaryotes and eukaryotes.</title>
        <authorList>
            <person name="Spang A."/>
            <person name="Saw J.H."/>
            <person name="Jorgensen S.L."/>
            <person name="Zaremba-Niedzwiedzka K."/>
            <person name="Martijn J."/>
            <person name="Lind A.E."/>
            <person name="van Eijk R."/>
            <person name="Schleper C."/>
            <person name="Guy L."/>
            <person name="Ettema T.J."/>
        </authorList>
    </citation>
    <scope>NUCLEOTIDE SEQUENCE</scope>
</reference>
<organism evidence="4">
    <name type="scientific">marine sediment metagenome</name>
    <dbReference type="NCBI Taxonomy" id="412755"/>
    <lineage>
        <taxon>unclassified sequences</taxon>
        <taxon>metagenomes</taxon>
        <taxon>ecological metagenomes</taxon>
    </lineage>
</organism>
<keyword evidence="1" id="KW-0808">Transferase</keyword>
<comment type="caution">
    <text evidence="4">The sequence shown here is derived from an EMBL/GenBank/DDBJ whole genome shotgun (WGS) entry which is preliminary data.</text>
</comment>
<proteinExistence type="predicted"/>
<dbReference type="Gene3D" id="3.40.50.300">
    <property type="entry name" value="P-loop containing nucleotide triphosphate hydrolases"/>
    <property type="match status" value="1"/>
</dbReference>
<dbReference type="InterPro" id="IPR016898">
    <property type="entry name" value="Polyphosphate_phosphotransfera"/>
</dbReference>
<gene>
    <name evidence="4" type="ORF">LCGC14_0281170</name>
</gene>
<evidence type="ECO:0000259" key="3">
    <source>
        <dbReference type="Pfam" id="PF03976"/>
    </source>
</evidence>
<name>A0A0F9U182_9ZZZZ</name>
<dbReference type="PANTHER" id="PTHR34383:SF3">
    <property type="entry name" value="POLYPHOSPHATE:AMP PHOSPHOTRANSFERASE"/>
    <property type="match status" value="1"/>
</dbReference>